<keyword evidence="3 4" id="KW-0975">Bacterial flagellum</keyword>
<evidence type="ECO:0000313" key="8">
    <source>
        <dbReference type="Proteomes" id="UP000823921"/>
    </source>
</evidence>
<keyword evidence="7" id="KW-0969">Cilium</keyword>
<keyword evidence="7" id="KW-0966">Cell projection</keyword>
<dbReference type="InterPro" id="IPR020013">
    <property type="entry name" value="Flagellar_FlgE/F/G"/>
</dbReference>
<gene>
    <name evidence="7" type="ORF">H9712_07935</name>
</gene>
<dbReference type="InterPro" id="IPR037925">
    <property type="entry name" value="FlgE/F/G-like"/>
</dbReference>
<dbReference type="EMBL" id="DWXO01000077">
    <property type="protein sequence ID" value="HJB80900.1"/>
    <property type="molecule type" value="Genomic_DNA"/>
</dbReference>
<evidence type="ECO:0000259" key="6">
    <source>
        <dbReference type="Pfam" id="PF06429"/>
    </source>
</evidence>
<keyword evidence="7" id="KW-0282">Flagellum</keyword>
<comment type="subcellular location">
    <subcellularLocation>
        <location evidence="1 4">Bacterial flagellum basal body</location>
    </subcellularLocation>
</comment>
<protein>
    <recommendedName>
        <fullName evidence="4">Flagellar hook protein FlgE</fullName>
    </recommendedName>
</protein>
<feature type="domain" description="Flagellar basal-body/hook protein C-terminal" evidence="6">
    <location>
        <begin position="313"/>
        <end position="356"/>
    </location>
</feature>
<name>A0A9D2SC73_9FIRM</name>
<dbReference type="GO" id="GO:0009424">
    <property type="term" value="C:bacterial-type flagellum hook"/>
    <property type="evidence" value="ECO:0007669"/>
    <property type="project" value="TreeGrafter"/>
</dbReference>
<comment type="caution">
    <text evidence="7">The sequence shown here is derived from an EMBL/GenBank/DDBJ whole genome shotgun (WGS) entry which is preliminary data.</text>
</comment>
<evidence type="ECO:0000256" key="4">
    <source>
        <dbReference type="RuleBase" id="RU362116"/>
    </source>
</evidence>
<dbReference type="GO" id="GO:0005829">
    <property type="term" value="C:cytosol"/>
    <property type="evidence" value="ECO:0007669"/>
    <property type="project" value="TreeGrafter"/>
</dbReference>
<evidence type="ECO:0000313" key="7">
    <source>
        <dbReference type="EMBL" id="HJB80900.1"/>
    </source>
</evidence>
<evidence type="ECO:0000256" key="2">
    <source>
        <dbReference type="ARBA" id="ARBA00009677"/>
    </source>
</evidence>
<dbReference type="Proteomes" id="UP000823921">
    <property type="component" value="Unassembled WGS sequence"/>
</dbReference>
<sequence>MAMTGAMSAAISGMKNHMQALNVVGNNIANVNTYGYKTQRITFKESIYNTLSAGSGGTATMGSTNPRQIGYGCTVGTIDLDMNPGDLVSTGRDLDCTIKGDGFFLVGSKDVDIESADDVKGLNLTRVGDFEFRDGYLTDGQGNVVYGYLISSVTNPAENDGDPGTTIGDVSTALVPIRLPMKSTNEDTLGSAVYVGVDADGKNVDPTEDVDGYIDYSNLSIDANGKIVCTNENTKEEVVVGYIALATVDNQGGVLHTDGPYYNAGDAAGDITLSAPNSAVTGYLNNGRIEGEDGEIDPDTMLLAGSTTGLMTAFLEGSGTDLATEFSNMIIYQRGYQANTRIITVTDSMLEELVNMKR</sequence>
<organism evidence="7 8">
    <name type="scientific">Candidatus Flavonifractor intestinigallinarum</name>
    <dbReference type="NCBI Taxonomy" id="2838586"/>
    <lineage>
        <taxon>Bacteria</taxon>
        <taxon>Bacillati</taxon>
        <taxon>Bacillota</taxon>
        <taxon>Clostridia</taxon>
        <taxon>Eubacteriales</taxon>
        <taxon>Oscillospiraceae</taxon>
        <taxon>Flavonifractor</taxon>
    </lineage>
</organism>
<evidence type="ECO:0000259" key="5">
    <source>
        <dbReference type="Pfam" id="PF00460"/>
    </source>
</evidence>
<dbReference type="Pfam" id="PF06429">
    <property type="entry name" value="Flg_bbr_C"/>
    <property type="match status" value="1"/>
</dbReference>
<dbReference type="PANTHER" id="PTHR30435:SF1">
    <property type="entry name" value="FLAGELLAR HOOK PROTEIN FLGE"/>
    <property type="match status" value="1"/>
</dbReference>
<dbReference type="InterPro" id="IPR010930">
    <property type="entry name" value="Flg_bb/hook_C_dom"/>
</dbReference>
<dbReference type="Pfam" id="PF00460">
    <property type="entry name" value="Flg_bb_rod"/>
    <property type="match status" value="1"/>
</dbReference>
<dbReference type="SUPFAM" id="SSF117143">
    <property type="entry name" value="Flagellar hook protein flgE"/>
    <property type="match status" value="1"/>
</dbReference>
<accession>A0A9D2SC73</accession>
<comment type="similarity">
    <text evidence="2 4">Belongs to the flagella basal body rod proteins family.</text>
</comment>
<dbReference type="InterPro" id="IPR019776">
    <property type="entry name" value="Flagellar_basal_body_rod_CS"/>
</dbReference>
<dbReference type="PROSITE" id="PS00588">
    <property type="entry name" value="FLAGELLA_BB_ROD"/>
    <property type="match status" value="1"/>
</dbReference>
<comment type="function">
    <text evidence="4">A flexible structure which links the flagellar filament to the drive apparatus in the basal body.</text>
</comment>
<dbReference type="AlphaFoldDB" id="A0A9D2SC73"/>
<evidence type="ECO:0000256" key="3">
    <source>
        <dbReference type="ARBA" id="ARBA00023143"/>
    </source>
</evidence>
<dbReference type="NCBIfam" id="TIGR03506">
    <property type="entry name" value="FlgEFG_subfam"/>
    <property type="match status" value="1"/>
</dbReference>
<reference evidence="7" key="2">
    <citation type="submission" date="2021-04" db="EMBL/GenBank/DDBJ databases">
        <authorList>
            <person name="Gilroy R."/>
        </authorList>
    </citation>
    <scope>NUCLEOTIDE SEQUENCE</scope>
    <source>
        <strain evidence="7">CHK192-8294</strain>
    </source>
</reference>
<feature type="domain" description="Flagellar basal body rod protein N-terminal" evidence="5">
    <location>
        <begin position="8"/>
        <end position="37"/>
    </location>
</feature>
<reference evidence="7" key="1">
    <citation type="journal article" date="2021" name="PeerJ">
        <title>Extensive microbial diversity within the chicken gut microbiome revealed by metagenomics and culture.</title>
        <authorList>
            <person name="Gilroy R."/>
            <person name="Ravi A."/>
            <person name="Getino M."/>
            <person name="Pursley I."/>
            <person name="Horton D.L."/>
            <person name="Alikhan N.F."/>
            <person name="Baker D."/>
            <person name="Gharbi K."/>
            <person name="Hall N."/>
            <person name="Watson M."/>
            <person name="Adriaenssens E.M."/>
            <person name="Foster-Nyarko E."/>
            <person name="Jarju S."/>
            <person name="Secka A."/>
            <person name="Antonio M."/>
            <person name="Oren A."/>
            <person name="Chaudhuri R.R."/>
            <person name="La Ragione R."/>
            <person name="Hildebrand F."/>
            <person name="Pallen M.J."/>
        </authorList>
    </citation>
    <scope>NUCLEOTIDE SEQUENCE</scope>
    <source>
        <strain evidence="7">CHK192-8294</strain>
    </source>
</reference>
<proteinExistence type="inferred from homology"/>
<evidence type="ECO:0000256" key="1">
    <source>
        <dbReference type="ARBA" id="ARBA00004117"/>
    </source>
</evidence>
<dbReference type="InterPro" id="IPR001444">
    <property type="entry name" value="Flag_bb_rod_N"/>
</dbReference>
<dbReference type="GO" id="GO:0009425">
    <property type="term" value="C:bacterial-type flagellum basal body"/>
    <property type="evidence" value="ECO:0007669"/>
    <property type="project" value="UniProtKB-SubCell"/>
</dbReference>
<dbReference type="GO" id="GO:0071978">
    <property type="term" value="P:bacterial-type flagellum-dependent swarming motility"/>
    <property type="evidence" value="ECO:0007669"/>
    <property type="project" value="TreeGrafter"/>
</dbReference>
<dbReference type="PANTHER" id="PTHR30435">
    <property type="entry name" value="FLAGELLAR PROTEIN"/>
    <property type="match status" value="1"/>
</dbReference>